<gene>
    <name evidence="2" type="ORF">Ga0061067_10951</name>
</gene>
<dbReference type="Proteomes" id="UP000183900">
    <property type="component" value="Unassembled WGS sequence"/>
</dbReference>
<evidence type="ECO:0000313" key="3">
    <source>
        <dbReference type="Proteomes" id="UP000183900"/>
    </source>
</evidence>
<dbReference type="PANTHER" id="PTHR30006">
    <property type="entry name" value="THIAMINE-BINDING PERIPLASMIC PROTEIN-RELATED"/>
    <property type="match status" value="1"/>
</dbReference>
<dbReference type="PANTHER" id="PTHR30006:SF25">
    <property type="entry name" value="PHOSPHOGLYCERATE TRANSPORT REGULATORY PROTEIN PGTC"/>
    <property type="match status" value="1"/>
</dbReference>
<keyword evidence="3" id="KW-1185">Reference proteome</keyword>
<dbReference type="AlphaFoldDB" id="A0A0K6I577"/>
<dbReference type="EMBL" id="CYHE01000009">
    <property type="protein sequence ID" value="CUA98193.1"/>
    <property type="molecule type" value="Genomic_DNA"/>
</dbReference>
<proteinExistence type="predicted"/>
<dbReference type="GO" id="GO:0030288">
    <property type="term" value="C:outer membrane-bounded periplasmic space"/>
    <property type="evidence" value="ECO:0007669"/>
    <property type="project" value="TreeGrafter"/>
</dbReference>
<keyword evidence="1" id="KW-0732">Signal</keyword>
<accession>A0A0K6I577</accession>
<dbReference type="Pfam" id="PF13531">
    <property type="entry name" value="SBP_bac_11"/>
    <property type="match status" value="1"/>
</dbReference>
<protein>
    <submittedName>
        <fullName evidence="2">ABC-type Fe3+ transport system, periplasmic component</fullName>
    </submittedName>
</protein>
<reference evidence="3" key="1">
    <citation type="submission" date="2015-08" db="EMBL/GenBank/DDBJ databases">
        <authorList>
            <person name="Varghese N."/>
        </authorList>
    </citation>
    <scope>NUCLEOTIDE SEQUENCE [LARGE SCALE GENOMIC DNA]</scope>
    <source>
        <strain evidence="3">DSM 23407</strain>
    </source>
</reference>
<dbReference type="SUPFAM" id="SSF53850">
    <property type="entry name" value="Periplasmic binding protein-like II"/>
    <property type="match status" value="1"/>
</dbReference>
<evidence type="ECO:0000256" key="1">
    <source>
        <dbReference type="ARBA" id="ARBA00022729"/>
    </source>
</evidence>
<sequence length="364" mass="40356">MTAVPDAAASRDELKRLMRTGLQLLAVATIFLMPPNQAQAMTIEAERRFGPASAPNEIRIVSSTDIEVFQPVIEGYVRAHPAVAIHYIVSPSQGLYDAVATEQERFDLVISSAMDLQMKLANDGLAQPLHEEIIAARPPWARWQDRLVGVAQEPAVVLLADEALAGGLPLPGTRRDLINLLRDNPERFRGRIGTYDPAVAGVGYMFAAQDARMSDTFWRLAEVMGRLDAKLYCCSGEMITDVQTEKILMAYNVLGSYLPRDKMEREGFEVIELQDFTITLLRTALVPANARQPGLAQDFLAFLVSPEGQSLLTERTGLPPIDPGVYAERPHLRPIRLDPGLLAQLDKLTRARFLEEWNAAMEQP</sequence>
<evidence type="ECO:0000313" key="2">
    <source>
        <dbReference type="EMBL" id="CUA98193.1"/>
    </source>
</evidence>
<dbReference type="OrthoDB" id="8673316at2"/>
<organism evidence="2 3">
    <name type="scientific">Pannonibacter indicus</name>
    <dbReference type="NCBI Taxonomy" id="466044"/>
    <lineage>
        <taxon>Bacteria</taxon>
        <taxon>Pseudomonadati</taxon>
        <taxon>Pseudomonadota</taxon>
        <taxon>Alphaproteobacteria</taxon>
        <taxon>Hyphomicrobiales</taxon>
        <taxon>Stappiaceae</taxon>
        <taxon>Pannonibacter</taxon>
    </lineage>
</organism>
<dbReference type="Gene3D" id="3.40.190.10">
    <property type="entry name" value="Periplasmic binding protein-like II"/>
    <property type="match status" value="2"/>
</dbReference>
<name>A0A0K6I577_9HYPH</name>